<evidence type="ECO:0000256" key="13">
    <source>
        <dbReference type="ARBA" id="ARBA00023136"/>
    </source>
</evidence>
<feature type="domain" description="Histidine kinase" evidence="16">
    <location>
        <begin position="256"/>
        <end position="469"/>
    </location>
</feature>
<dbReference type="Gene3D" id="1.10.287.130">
    <property type="match status" value="1"/>
</dbReference>
<evidence type="ECO:0000256" key="3">
    <source>
        <dbReference type="ARBA" id="ARBA00012438"/>
    </source>
</evidence>
<dbReference type="Proteomes" id="UP000886808">
    <property type="component" value="Unassembled WGS sequence"/>
</dbReference>
<dbReference type="InterPro" id="IPR036097">
    <property type="entry name" value="HisK_dim/P_sf"/>
</dbReference>
<dbReference type="InterPro" id="IPR050398">
    <property type="entry name" value="HssS/ArlS-like"/>
</dbReference>
<dbReference type="InterPro" id="IPR005467">
    <property type="entry name" value="His_kinase_dom"/>
</dbReference>
<dbReference type="InterPro" id="IPR003660">
    <property type="entry name" value="HAMP_dom"/>
</dbReference>
<dbReference type="Pfam" id="PF00672">
    <property type="entry name" value="HAMP"/>
    <property type="match status" value="1"/>
</dbReference>
<evidence type="ECO:0000256" key="11">
    <source>
        <dbReference type="ARBA" id="ARBA00022989"/>
    </source>
</evidence>
<dbReference type="SMART" id="SM00387">
    <property type="entry name" value="HATPase_c"/>
    <property type="match status" value="1"/>
</dbReference>
<dbReference type="Gene3D" id="3.30.565.10">
    <property type="entry name" value="Histidine kinase-like ATPase, C-terminal domain"/>
    <property type="match status" value="1"/>
</dbReference>
<name>A0A9D1TGX4_9FIRM</name>
<keyword evidence="14" id="KW-0175">Coiled coil</keyword>
<dbReference type="SUPFAM" id="SSF158472">
    <property type="entry name" value="HAMP domain-like"/>
    <property type="match status" value="1"/>
</dbReference>
<dbReference type="InterPro" id="IPR003661">
    <property type="entry name" value="HisK_dim/P_dom"/>
</dbReference>
<evidence type="ECO:0000256" key="2">
    <source>
        <dbReference type="ARBA" id="ARBA00004651"/>
    </source>
</evidence>
<keyword evidence="8" id="KW-0547">Nucleotide-binding</keyword>
<gene>
    <name evidence="18" type="ORF">H9746_00630</name>
</gene>
<comment type="caution">
    <text evidence="18">The sequence shown here is derived from an EMBL/GenBank/DDBJ whole genome shotgun (WGS) entry which is preliminary data.</text>
</comment>
<evidence type="ECO:0000256" key="5">
    <source>
        <dbReference type="ARBA" id="ARBA00022553"/>
    </source>
</evidence>
<evidence type="ECO:0000259" key="16">
    <source>
        <dbReference type="PROSITE" id="PS50109"/>
    </source>
</evidence>
<dbReference type="PROSITE" id="PS50109">
    <property type="entry name" value="HIS_KIN"/>
    <property type="match status" value="1"/>
</dbReference>
<comment type="catalytic activity">
    <reaction evidence="1">
        <text>ATP + protein L-histidine = ADP + protein N-phospho-L-histidine.</text>
        <dbReference type="EC" id="2.7.13.3"/>
    </reaction>
</comment>
<sequence length="470" mass="53205">MKIHNVRFRDKIQIIIVLMLTISISICGTWLIGKSFTSAKTQRIDAAQNAQRMAMYTLISTTSDNQWDNNKLSGTLRLLERQVGQRFKLTDEDGNVIYQKQYNDQSFKDGMIEKVSDNKMAWRIQINSLGNHEIQTASAINNGEKLYYLESIYPIENVYKSRDYMISSFMGITLVIIAMGIFIARKVSYWITGSLTRLAETARAIASGDLSERVNIKSDDEIGQLADDFNRMADQVSENINKLENAMQRQEEFMASFAHEMRTPMTSIIGYADLMRSQELPPDMRRQAANYIFTEGKRLESLSNKLLDIIVLQKTTINKQECKMSSLIEQVYGLLEKRMKESNIEIDINCDDSTWLVEPDLFKTLISNLLDNARKAMPDGGNITIIANKKADIWQIEVKDTGYGIPKEEMPKLTDAFYRVDKARARASGGAGLGLKLCSQIVKLHNGIMSFSSEQGKGTTVTVTLRKDGL</sequence>
<keyword evidence="4" id="KW-1003">Cell membrane</keyword>
<dbReference type="Pfam" id="PF00512">
    <property type="entry name" value="HisKA"/>
    <property type="match status" value="1"/>
</dbReference>
<dbReference type="PROSITE" id="PS50885">
    <property type="entry name" value="HAMP"/>
    <property type="match status" value="1"/>
</dbReference>
<evidence type="ECO:0000256" key="8">
    <source>
        <dbReference type="ARBA" id="ARBA00022741"/>
    </source>
</evidence>
<keyword evidence="13 15" id="KW-0472">Membrane</keyword>
<dbReference type="CDD" id="cd00075">
    <property type="entry name" value="HATPase"/>
    <property type="match status" value="1"/>
</dbReference>
<reference evidence="18" key="2">
    <citation type="submission" date="2021-04" db="EMBL/GenBank/DDBJ databases">
        <authorList>
            <person name="Gilroy R."/>
        </authorList>
    </citation>
    <scope>NUCLEOTIDE SEQUENCE</scope>
    <source>
        <strain evidence="18">CHK193-4272</strain>
    </source>
</reference>
<keyword evidence="11 15" id="KW-1133">Transmembrane helix</keyword>
<keyword evidence="10" id="KW-0067">ATP-binding</keyword>
<keyword evidence="12" id="KW-0902">Two-component regulatory system</keyword>
<organism evidence="18 19">
    <name type="scientific">Candidatus Butyricicoccus avistercoris</name>
    <dbReference type="NCBI Taxonomy" id="2838518"/>
    <lineage>
        <taxon>Bacteria</taxon>
        <taxon>Bacillati</taxon>
        <taxon>Bacillota</taxon>
        <taxon>Clostridia</taxon>
        <taxon>Eubacteriales</taxon>
        <taxon>Butyricicoccaceae</taxon>
        <taxon>Butyricicoccus</taxon>
    </lineage>
</organism>
<dbReference type="PRINTS" id="PR00344">
    <property type="entry name" value="BCTRLSENSOR"/>
</dbReference>
<dbReference type="CDD" id="cd00082">
    <property type="entry name" value="HisKA"/>
    <property type="match status" value="1"/>
</dbReference>
<dbReference type="SUPFAM" id="SSF47384">
    <property type="entry name" value="Homodimeric domain of signal transducing histidine kinase"/>
    <property type="match status" value="1"/>
</dbReference>
<dbReference type="Gene3D" id="6.10.340.10">
    <property type="match status" value="1"/>
</dbReference>
<accession>A0A9D1TGX4</accession>
<dbReference type="SMART" id="SM00388">
    <property type="entry name" value="HisKA"/>
    <property type="match status" value="1"/>
</dbReference>
<keyword evidence="7 15" id="KW-0812">Transmembrane</keyword>
<evidence type="ECO:0000256" key="4">
    <source>
        <dbReference type="ARBA" id="ARBA00022475"/>
    </source>
</evidence>
<feature type="transmembrane region" description="Helical" evidence="15">
    <location>
        <begin position="12"/>
        <end position="33"/>
    </location>
</feature>
<evidence type="ECO:0000313" key="18">
    <source>
        <dbReference type="EMBL" id="HIV61349.1"/>
    </source>
</evidence>
<keyword evidence="5" id="KW-0597">Phosphoprotein</keyword>
<dbReference type="InterPro" id="IPR004358">
    <property type="entry name" value="Sig_transdc_His_kin-like_C"/>
</dbReference>
<dbReference type="EC" id="2.7.13.3" evidence="3"/>
<evidence type="ECO:0000256" key="15">
    <source>
        <dbReference type="SAM" id="Phobius"/>
    </source>
</evidence>
<evidence type="ECO:0000256" key="1">
    <source>
        <dbReference type="ARBA" id="ARBA00000085"/>
    </source>
</evidence>
<evidence type="ECO:0000256" key="9">
    <source>
        <dbReference type="ARBA" id="ARBA00022777"/>
    </source>
</evidence>
<dbReference type="EMBL" id="DXIE01000005">
    <property type="protein sequence ID" value="HIV61349.1"/>
    <property type="molecule type" value="Genomic_DNA"/>
</dbReference>
<dbReference type="PANTHER" id="PTHR45528:SF1">
    <property type="entry name" value="SENSOR HISTIDINE KINASE CPXA"/>
    <property type="match status" value="1"/>
</dbReference>
<dbReference type="FunFam" id="3.30.565.10:FF:000006">
    <property type="entry name" value="Sensor histidine kinase WalK"/>
    <property type="match status" value="1"/>
</dbReference>
<keyword evidence="9 18" id="KW-0418">Kinase</keyword>
<dbReference type="GO" id="GO:0000155">
    <property type="term" value="F:phosphorelay sensor kinase activity"/>
    <property type="evidence" value="ECO:0007669"/>
    <property type="project" value="InterPro"/>
</dbReference>
<feature type="domain" description="HAMP" evidence="17">
    <location>
        <begin position="189"/>
        <end position="241"/>
    </location>
</feature>
<dbReference type="PANTHER" id="PTHR45528">
    <property type="entry name" value="SENSOR HISTIDINE KINASE CPXA"/>
    <property type="match status" value="1"/>
</dbReference>
<evidence type="ECO:0000256" key="10">
    <source>
        <dbReference type="ARBA" id="ARBA00022840"/>
    </source>
</evidence>
<dbReference type="GO" id="GO:0005524">
    <property type="term" value="F:ATP binding"/>
    <property type="evidence" value="ECO:0007669"/>
    <property type="project" value="UniProtKB-KW"/>
</dbReference>
<evidence type="ECO:0000256" key="7">
    <source>
        <dbReference type="ARBA" id="ARBA00022692"/>
    </source>
</evidence>
<protein>
    <recommendedName>
        <fullName evidence="3">histidine kinase</fullName>
        <ecNumber evidence="3">2.7.13.3</ecNumber>
    </recommendedName>
</protein>
<dbReference type="InterPro" id="IPR003594">
    <property type="entry name" value="HATPase_dom"/>
</dbReference>
<feature type="coiled-coil region" evidence="14">
    <location>
        <begin position="226"/>
        <end position="253"/>
    </location>
</feature>
<evidence type="ECO:0000256" key="12">
    <source>
        <dbReference type="ARBA" id="ARBA00023012"/>
    </source>
</evidence>
<dbReference type="AlphaFoldDB" id="A0A9D1TGX4"/>
<dbReference type="GO" id="GO:0005886">
    <property type="term" value="C:plasma membrane"/>
    <property type="evidence" value="ECO:0007669"/>
    <property type="project" value="UniProtKB-SubCell"/>
</dbReference>
<evidence type="ECO:0000313" key="19">
    <source>
        <dbReference type="Proteomes" id="UP000886808"/>
    </source>
</evidence>
<comment type="subcellular location">
    <subcellularLocation>
        <location evidence="2">Cell membrane</location>
        <topology evidence="2">Multi-pass membrane protein</topology>
    </subcellularLocation>
</comment>
<reference evidence="18" key="1">
    <citation type="journal article" date="2021" name="PeerJ">
        <title>Extensive microbial diversity within the chicken gut microbiome revealed by metagenomics and culture.</title>
        <authorList>
            <person name="Gilroy R."/>
            <person name="Ravi A."/>
            <person name="Getino M."/>
            <person name="Pursley I."/>
            <person name="Horton D.L."/>
            <person name="Alikhan N.F."/>
            <person name="Baker D."/>
            <person name="Gharbi K."/>
            <person name="Hall N."/>
            <person name="Watson M."/>
            <person name="Adriaenssens E.M."/>
            <person name="Foster-Nyarko E."/>
            <person name="Jarju S."/>
            <person name="Secka A."/>
            <person name="Antonio M."/>
            <person name="Oren A."/>
            <person name="Chaudhuri R.R."/>
            <person name="La Ragione R."/>
            <person name="Hildebrand F."/>
            <person name="Pallen M.J."/>
        </authorList>
    </citation>
    <scope>NUCLEOTIDE SEQUENCE</scope>
    <source>
        <strain evidence="18">CHK193-4272</strain>
    </source>
</reference>
<dbReference type="Pfam" id="PF02518">
    <property type="entry name" value="HATPase_c"/>
    <property type="match status" value="1"/>
</dbReference>
<evidence type="ECO:0000256" key="14">
    <source>
        <dbReference type="SAM" id="Coils"/>
    </source>
</evidence>
<proteinExistence type="predicted"/>
<evidence type="ECO:0000256" key="6">
    <source>
        <dbReference type="ARBA" id="ARBA00022679"/>
    </source>
</evidence>
<dbReference type="InterPro" id="IPR036890">
    <property type="entry name" value="HATPase_C_sf"/>
</dbReference>
<keyword evidence="6" id="KW-0808">Transferase</keyword>
<feature type="transmembrane region" description="Helical" evidence="15">
    <location>
        <begin position="164"/>
        <end position="184"/>
    </location>
</feature>
<dbReference type="CDD" id="cd06225">
    <property type="entry name" value="HAMP"/>
    <property type="match status" value="1"/>
</dbReference>
<dbReference type="SMART" id="SM00304">
    <property type="entry name" value="HAMP"/>
    <property type="match status" value="1"/>
</dbReference>
<evidence type="ECO:0000259" key="17">
    <source>
        <dbReference type="PROSITE" id="PS50885"/>
    </source>
</evidence>
<dbReference type="SUPFAM" id="SSF55874">
    <property type="entry name" value="ATPase domain of HSP90 chaperone/DNA topoisomerase II/histidine kinase"/>
    <property type="match status" value="1"/>
</dbReference>